<accession>A0ABN9FW04</accession>
<sequence length="40" mass="4312">MTRPSRTPTPSNASSMSAPRGELFWTRRGRRSSGPCGSST</sequence>
<dbReference type="EMBL" id="CATNWA010017538">
    <property type="protein sequence ID" value="CAI9601235.1"/>
    <property type="molecule type" value="Genomic_DNA"/>
</dbReference>
<feature type="region of interest" description="Disordered" evidence="1">
    <location>
        <begin position="1"/>
        <end position="40"/>
    </location>
</feature>
<comment type="caution">
    <text evidence="2">The sequence shown here is derived from an EMBL/GenBank/DDBJ whole genome shotgun (WGS) entry which is preliminary data.</text>
</comment>
<name>A0ABN9FW04_9NEOB</name>
<reference evidence="2" key="1">
    <citation type="submission" date="2023-05" db="EMBL/GenBank/DDBJ databases">
        <authorList>
            <person name="Stuckert A."/>
        </authorList>
    </citation>
    <scope>NUCLEOTIDE SEQUENCE</scope>
</reference>
<protein>
    <submittedName>
        <fullName evidence="2">Uncharacterized protein</fullName>
    </submittedName>
</protein>
<evidence type="ECO:0000313" key="2">
    <source>
        <dbReference type="EMBL" id="CAI9601235.1"/>
    </source>
</evidence>
<keyword evidence="3" id="KW-1185">Reference proteome</keyword>
<organism evidence="2 3">
    <name type="scientific">Staurois parvus</name>
    <dbReference type="NCBI Taxonomy" id="386267"/>
    <lineage>
        <taxon>Eukaryota</taxon>
        <taxon>Metazoa</taxon>
        <taxon>Chordata</taxon>
        <taxon>Craniata</taxon>
        <taxon>Vertebrata</taxon>
        <taxon>Euteleostomi</taxon>
        <taxon>Amphibia</taxon>
        <taxon>Batrachia</taxon>
        <taxon>Anura</taxon>
        <taxon>Neobatrachia</taxon>
        <taxon>Ranoidea</taxon>
        <taxon>Ranidae</taxon>
        <taxon>Staurois</taxon>
    </lineage>
</organism>
<evidence type="ECO:0000256" key="1">
    <source>
        <dbReference type="SAM" id="MobiDB-lite"/>
    </source>
</evidence>
<evidence type="ECO:0000313" key="3">
    <source>
        <dbReference type="Proteomes" id="UP001162483"/>
    </source>
</evidence>
<gene>
    <name evidence="2" type="ORF">SPARVUS_LOCUS12944647</name>
</gene>
<dbReference type="Proteomes" id="UP001162483">
    <property type="component" value="Unassembled WGS sequence"/>
</dbReference>
<proteinExistence type="predicted"/>
<feature type="compositionally biased region" description="Polar residues" evidence="1">
    <location>
        <begin position="1"/>
        <end position="17"/>
    </location>
</feature>